<organism evidence="4 5">
    <name type="scientific">Floridaenema aerugineum BLCC-F46</name>
    <dbReference type="NCBI Taxonomy" id="3153654"/>
    <lineage>
        <taxon>Bacteria</taxon>
        <taxon>Bacillati</taxon>
        <taxon>Cyanobacteriota</taxon>
        <taxon>Cyanophyceae</taxon>
        <taxon>Oscillatoriophycideae</taxon>
        <taxon>Aerosakkonematales</taxon>
        <taxon>Aerosakkonemataceae</taxon>
        <taxon>Floridanema</taxon>
        <taxon>Floridanema aerugineum</taxon>
    </lineage>
</organism>
<dbReference type="SUPFAM" id="SSF55073">
    <property type="entry name" value="Nucleotide cyclase"/>
    <property type="match status" value="1"/>
</dbReference>
<sequence>MAQEESKTTSQLQEEIEAASLSAEESLLNRIATKIRRSLELPEILTTTTEEIRAFLNTDRVKIYSFHADESGEVIAESINNHRLPSLLGLRFPADDIPYHARQMFLKARQRVIVDVAAGRKILSQLDCPHTGESLISEDIRYCQVDECHVEYLSTMGVRSSLTVPILHQNQLWGLLVSHHAKPRRYTERELKIVQLLVDQLSIAIAQSDLLFRARNQAEHEATINQISQILHSPINIFKIRQTVLEQAVKVLDASGGRLYITPNGIGESAQVFVCGKQANIPELEETLFWQKIIELDKNKQAEYLNSSILSQSWLLPKPTIKTNFFPKDSSKSIEATNLESPDNKHPVSQIYIITDIYQEPQFKELIPAFKTTGIRSLLIVPLRYHQQCVGCLTIFRNEIETETLWAGRLRKDKRNSRPRRSFQAWRDVRKGQSKEWTQDEIKLGQALGLHLYMAVMQKRVEDTIKHQASHDLLTGLPNRLLFSDRLSLELAHLQQGGKMLAVAFLDLDYFKNINDTLGHATGDQLLQQVAQRLQACLREGDLVARWGGDEFTILLAGVQSAENAVHIVERILHVISAPFNFSGQEFYVKASIGIAFAPYDGEDAETLLKNADAAMYKAKQKGRNNYQVYTPAIGDKALERMVLENNLYKALQRAEFLLHYQPQLDINTGKIVGMEALIRWQSVEKGLIRPDQFIPVAEETGLIFQIGEWVLRTACEQNKLWQQAGLPPIRVAVNLSARQFQQQDLVKTIAKVLHETGLKPEYLEIEITESIAIQDVDFTIAVLHTLRSMGIHISMDDFGIGYSSLWSLKRFPLDKLKIDRLFIHDFISHPKDAAIITAIVDLGHALNLKLIAEGVETAEQLKFLRSINCDGIQGYFFSPPVTAQAATEILNNQTKTLPKLDYLKTDRLA</sequence>
<dbReference type="InterPro" id="IPR035919">
    <property type="entry name" value="EAL_sf"/>
</dbReference>
<dbReference type="PROSITE" id="PS50887">
    <property type="entry name" value="GGDEF"/>
    <property type="match status" value="1"/>
</dbReference>
<dbReference type="InterPro" id="IPR029016">
    <property type="entry name" value="GAF-like_dom_sf"/>
</dbReference>
<dbReference type="InterPro" id="IPR029787">
    <property type="entry name" value="Nucleotide_cyclase"/>
</dbReference>
<dbReference type="PROSITE" id="PS50883">
    <property type="entry name" value="EAL"/>
    <property type="match status" value="1"/>
</dbReference>
<dbReference type="Pfam" id="PF00360">
    <property type="entry name" value="PHY"/>
    <property type="match status" value="1"/>
</dbReference>
<name>A0ABV4XFW5_9CYAN</name>
<dbReference type="InterPro" id="IPR052155">
    <property type="entry name" value="Biofilm_reg_signaling"/>
</dbReference>
<dbReference type="SMART" id="SM00065">
    <property type="entry name" value="GAF"/>
    <property type="match status" value="2"/>
</dbReference>
<dbReference type="SMART" id="SM00052">
    <property type="entry name" value="EAL"/>
    <property type="match status" value="1"/>
</dbReference>
<dbReference type="InterPro" id="IPR001633">
    <property type="entry name" value="EAL_dom"/>
</dbReference>
<dbReference type="SMART" id="SM00267">
    <property type="entry name" value="GGDEF"/>
    <property type="match status" value="1"/>
</dbReference>
<dbReference type="InterPro" id="IPR000160">
    <property type="entry name" value="GGDEF_dom"/>
</dbReference>
<accession>A0ABV4XFW5</accession>
<proteinExistence type="predicted"/>
<dbReference type="Pfam" id="PF01590">
    <property type="entry name" value="GAF"/>
    <property type="match status" value="1"/>
</dbReference>
<dbReference type="PANTHER" id="PTHR44757">
    <property type="entry name" value="DIGUANYLATE CYCLASE DGCP"/>
    <property type="match status" value="1"/>
</dbReference>
<evidence type="ECO:0000259" key="1">
    <source>
        <dbReference type="PROSITE" id="PS50046"/>
    </source>
</evidence>
<evidence type="ECO:0000259" key="3">
    <source>
        <dbReference type="PROSITE" id="PS50887"/>
    </source>
</evidence>
<keyword evidence="5" id="KW-1185">Reference proteome</keyword>
<comment type="caution">
    <text evidence="4">The sequence shown here is derived from an EMBL/GenBank/DDBJ whole genome shotgun (WGS) entry which is preliminary data.</text>
</comment>
<dbReference type="SUPFAM" id="SSF141868">
    <property type="entry name" value="EAL domain-like"/>
    <property type="match status" value="1"/>
</dbReference>
<dbReference type="Proteomes" id="UP001576774">
    <property type="component" value="Unassembled WGS sequence"/>
</dbReference>
<feature type="domain" description="GGDEF" evidence="3">
    <location>
        <begin position="499"/>
        <end position="632"/>
    </location>
</feature>
<dbReference type="Gene3D" id="3.30.70.270">
    <property type="match status" value="1"/>
</dbReference>
<dbReference type="InterPro" id="IPR013515">
    <property type="entry name" value="Phytochrome_cen-reg"/>
</dbReference>
<dbReference type="InterPro" id="IPR003018">
    <property type="entry name" value="GAF"/>
</dbReference>
<dbReference type="PROSITE" id="PS50046">
    <property type="entry name" value="PHYTOCHROME_2"/>
    <property type="match status" value="1"/>
</dbReference>
<dbReference type="CDD" id="cd01948">
    <property type="entry name" value="EAL"/>
    <property type="match status" value="1"/>
</dbReference>
<protein>
    <submittedName>
        <fullName evidence="4">EAL domain-containing protein</fullName>
    </submittedName>
</protein>
<dbReference type="InterPro" id="IPR043128">
    <property type="entry name" value="Rev_trsase/Diguanyl_cyclase"/>
</dbReference>
<dbReference type="Pfam" id="PF00990">
    <property type="entry name" value="GGDEF"/>
    <property type="match status" value="1"/>
</dbReference>
<dbReference type="RefSeq" id="WP_413274677.1">
    <property type="nucleotide sequence ID" value="NZ_JBHFNQ010000235.1"/>
</dbReference>
<feature type="domain" description="EAL" evidence="2">
    <location>
        <begin position="641"/>
        <end position="895"/>
    </location>
</feature>
<dbReference type="CDD" id="cd01949">
    <property type="entry name" value="GGDEF"/>
    <property type="match status" value="1"/>
</dbReference>
<dbReference type="Gene3D" id="3.20.20.450">
    <property type="entry name" value="EAL domain"/>
    <property type="match status" value="1"/>
</dbReference>
<dbReference type="Pfam" id="PF00563">
    <property type="entry name" value="EAL"/>
    <property type="match status" value="1"/>
</dbReference>
<dbReference type="NCBIfam" id="TIGR00254">
    <property type="entry name" value="GGDEF"/>
    <property type="match status" value="1"/>
</dbReference>
<dbReference type="SUPFAM" id="SSF55781">
    <property type="entry name" value="GAF domain-like"/>
    <property type="match status" value="2"/>
</dbReference>
<gene>
    <name evidence="4" type="ORF">ACE1CC_33040</name>
</gene>
<evidence type="ECO:0000259" key="2">
    <source>
        <dbReference type="PROSITE" id="PS50883"/>
    </source>
</evidence>
<dbReference type="Gene3D" id="3.30.450.40">
    <property type="match status" value="2"/>
</dbReference>
<evidence type="ECO:0000313" key="4">
    <source>
        <dbReference type="EMBL" id="MFB2881703.1"/>
    </source>
</evidence>
<dbReference type="PANTHER" id="PTHR44757:SF2">
    <property type="entry name" value="BIOFILM ARCHITECTURE MAINTENANCE PROTEIN MBAA"/>
    <property type="match status" value="1"/>
</dbReference>
<dbReference type="InterPro" id="IPR016132">
    <property type="entry name" value="Phyto_chromo_attachment"/>
</dbReference>
<reference evidence="4 5" key="1">
    <citation type="submission" date="2024-09" db="EMBL/GenBank/DDBJ databases">
        <title>Floridaenema gen nov. (Aerosakkonemataceae, Aerosakkonematales ord. nov., Cyanobacteria) from benthic tropical and subtropical fresh waters, with the description of four new species.</title>
        <authorList>
            <person name="Moretto J.A."/>
            <person name="Berthold D.E."/>
            <person name="Lefler F.W."/>
            <person name="Huang I.-S."/>
            <person name="Laughinghouse H. IV."/>
        </authorList>
    </citation>
    <scope>NUCLEOTIDE SEQUENCE [LARGE SCALE GENOMIC DNA]</scope>
    <source>
        <strain evidence="4 5">BLCC-F46</strain>
    </source>
</reference>
<dbReference type="EMBL" id="JBHFNQ010000235">
    <property type="protein sequence ID" value="MFB2881703.1"/>
    <property type="molecule type" value="Genomic_DNA"/>
</dbReference>
<evidence type="ECO:0000313" key="5">
    <source>
        <dbReference type="Proteomes" id="UP001576774"/>
    </source>
</evidence>
<feature type="domain" description="Phytochrome chromophore attachment site" evidence="1">
    <location>
        <begin position="40"/>
        <end position="200"/>
    </location>
</feature>